<dbReference type="Pfam" id="PF08372">
    <property type="entry name" value="PRT_C"/>
    <property type="match status" value="1"/>
</dbReference>
<evidence type="ECO:0000256" key="1">
    <source>
        <dbReference type="ARBA" id="ARBA00004141"/>
    </source>
</evidence>
<evidence type="ECO:0000259" key="7">
    <source>
        <dbReference type="PROSITE" id="PS50004"/>
    </source>
</evidence>
<comment type="subcellular location">
    <subcellularLocation>
        <location evidence="1">Membrane</location>
        <topology evidence="1">Multi-pass membrane protein</topology>
    </subcellularLocation>
</comment>
<dbReference type="GO" id="GO:0016020">
    <property type="term" value="C:membrane"/>
    <property type="evidence" value="ECO:0007669"/>
    <property type="project" value="UniProtKB-SubCell"/>
</dbReference>
<keyword evidence="3" id="KW-0677">Repeat</keyword>
<keyword evidence="5" id="KW-0472">Membrane</keyword>
<reference evidence="8" key="2">
    <citation type="submission" date="2020-08" db="EMBL/GenBank/DDBJ databases">
        <title>Plant Genome Project.</title>
        <authorList>
            <person name="Zhang R.-G."/>
        </authorList>
    </citation>
    <scope>NUCLEOTIDE SEQUENCE</scope>
    <source>
        <strain evidence="8">Huo1</strain>
        <tissue evidence="8">Leaf</tissue>
    </source>
</reference>
<dbReference type="AlphaFoldDB" id="A0A8X8YAD3"/>
<dbReference type="EMBL" id="PNBA02000003">
    <property type="protein sequence ID" value="KAG6429006.1"/>
    <property type="molecule type" value="Genomic_DNA"/>
</dbReference>
<dbReference type="InterPro" id="IPR013583">
    <property type="entry name" value="MCTP_C"/>
</dbReference>
<feature type="compositionally biased region" description="Basic and acidic residues" evidence="6">
    <location>
        <begin position="9"/>
        <end position="19"/>
    </location>
</feature>
<dbReference type="InterPro" id="IPR000008">
    <property type="entry name" value="C2_dom"/>
</dbReference>
<evidence type="ECO:0000256" key="4">
    <source>
        <dbReference type="ARBA" id="ARBA00022989"/>
    </source>
</evidence>
<accession>A0A8X8YAD3</accession>
<proteinExistence type="predicted"/>
<dbReference type="Proteomes" id="UP000298416">
    <property type="component" value="Unassembled WGS sequence"/>
</dbReference>
<reference evidence="8" key="1">
    <citation type="submission" date="2018-01" db="EMBL/GenBank/DDBJ databases">
        <authorList>
            <person name="Mao J.F."/>
        </authorList>
    </citation>
    <scope>NUCLEOTIDE SEQUENCE</scope>
    <source>
        <strain evidence="8">Huo1</strain>
        <tissue evidence="8">Leaf</tissue>
    </source>
</reference>
<dbReference type="SUPFAM" id="SSF49562">
    <property type="entry name" value="C2 domain (Calcium/lipid-binding domain, CaLB)"/>
    <property type="match status" value="2"/>
</dbReference>
<feature type="region of interest" description="Disordered" evidence="6">
    <location>
        <begin position="1"/>
        <end position="28"/>
    </location>
</feature>
<keyword evidence="4" id="KW-1133">Transmembrane helix</keyword>
<dbReference type="InterPro" id="IPR047259">
    <property type="entry name" value="QUIRKY-like"/>
</dbReference>
<organism evidence="8">
    <name type="scientific">Salvia splendens</name>
    <name type="common">Scarlet sage</name>
    <dbReference type="NCBI Taxonomy" id="180675"/>
    <lineage>
        <taxon>Eukaryota</taxon>
        <taxon>Viridiplantae</taxon>
        <taxon>Streptophyta</taxon>
        <taxon>Embryophyta</taxon>
        <taxon>Tracheophyta</taxon>
        <taxon>Spermatophyta</taxon>
        <taxon>Magnoliopsida</taxon>
        <taxon>eudicotyledons</taxon>
        <taxon>Gunneridae</taxon>
        <taxon>Pentapetalae</taxon>
        <taxon>asterids</taxon>
        <taxon>lamiids</taxon>
        <taxon>Lamiales</taxon>
        <taxon>Lamiaceae</taxon>
        <taxon>Nepetoideae</taxon>
        <taxon>Mentheae</taxon>
        <taxon>Salviinae</taxon>
        <taxon>Salvia</taxon>
        <taxon>Salvia subgen. Calosphace</taxon>
        <taxon>core Calosphace</taxon>
    </lineage>
</organism>
<keyword evidence="2" id="KW-0812">Transmembrane</keyword>
<evidence type="ECO:0000313" key="8">
    <source>
        <dbReference type="EMBL" id="KAG6429006.1"/>
    </source>
</evidence>
<dbReference type="PANTHER" id="PTHR31425:SF37">
    <property type="entry name" value="FT-INTERACTING PROTEIN 1"/>
    <property type="match status" value="1"/>
</dbReference>
<keyword evidence="9" id="KW-1185">Reference proteome</keyword>
<dbReference type="SMART" id="SM00239">
    <property type="entry name" value="C2"/>
    <property type="match status" value="2"/>
</dbReference>
<evidence type="ECO:0000256" key="6">
    <source>
        <dbReference type="SAM" id="MobiDB-lite"/>
    </source>
</evidence>
<evidence type="ECO:0000256" key="2">
    <source>
        <dbReference type="ARBA" id="ARBA00022692"/>
    </source>
</evidence>
<protein>
    <recommendedName>
        <fullName evidence="7">C2 domain-containing protein</fullName>
    </recommendedName>
</protein>
<dbReference type="Pfam" id="PF00168">
    <property type="entry name" value="C2"/>
    <property type="match status" value="2"/>
</dbReference>
<evidence type="ECO:0000256" key="3">
    <source>
        <dbReference type="ARBA" id="ARBA00022737"/>
    </source>
</evidence>
<name>A0A8X8YAD3_SALSN</name>
<dbReference type="PANTHER" id="PTHR31425">
    <property type="entry name" value="PHOSPHORIBOSYLANTHRANILATE TRANSFERASE ISOFORM 1"/>
    <property type="match status" value="1"/>
</dbReference>
<sequence length="420" mass="47209">MTTPSPATNRDDYKIKDTKPQLGERWPHGGVRGGGGWITSDRLTSTYDLVEQTYYLYVRVIKAQNLPPNPVTGNCDPYVEVKLGNYKGKTQHFEKKMSPEWNQVFAFAKEKMQSSSVEVYVRDREMVAKDDYLGKVVFDLNEVPPDSPLSGTASRIEAEVRGEVMLAVWMGTQADEAFPEAWHSDGSSVTGEEGVFSVRSKVYVSPKLWYIRVNVIEAQDVEWEDKSQPSESQVLVKAQVGNQMLKTKICATGGNSPFWKPFEELLVMVVENKTKANKDEAVGRLSLPLGKLDKRLDHRPRHPPHMDAKLSWAEAVIQDKLNEEFDTFPTSKAEAVVRMRYDRLRSVAGRVQTWLCILAEASEELESVIGALKRRIKRSVTKAEASFVDLDEAKKLITVKGGYGVVMFATKLSQGLRSTI</sequence>
<evidence type="ECO:0000313" key="9">
    <source>
        <dbReference type="Proteomes" id="UP000298416"/>
    </source>
</evidence>
<comment type="caution">
    <text evidence="8">The sequence shown here is derived from an EMBL/GenBank/DDBJ whole genome shotgun (WGS) entry which is preliminary data.</text>
</comment>
<gene>
    <name evidence="8" type="ORF">SASPL_107045</name>
</gene>
<evidence type="ECO:0000256" key="5">
    <source>
        <dbReference type="ARBA" id="ARBA00023136"/>
    </source>
</evidence>
<feature type="domain" description="C2" evidence="7">
    <location>
        <begin position="37"/>
        <end position="153"/>
    </location>
</feature>
<dbReference type="PROSITE" id="PS50004">
    <property type="entry name" value="C2"/>
    <property type="match status" value="1"/>
</dbReference>
<dbReference type="Gene3D" id="2.60.40.150">
    <property type="entry name" value="C2 domain"/>
    <property type="match status" value="2"/>
</dbReference>
<dbReference type="InterPro" id="IPR035892">
    <property type="entry name" value="C2_domain_sf"/>
</dbReference>